<dbReference type="PANTHER" id="PTHR30461">
    <property type="entry name" value="DNA-INVERTASE FROM LAMBDOID PROPHAGE"/>
    <property type="match status" value="1"/>
</dbReference>
<feature type="domain" description="Resolvase/invertase-type recombinase catalytic" evidence="1">
    <location>
        <begin position="28"/>
        <end position="179"/>
    </location>
</feature>
<dbReference type="PROSITE" id="PS51737">
    <property type="entry name" value="RECOMBINASE_DNA_BIND"/>
    <property type="match status" value="1"/>
</dbReference>
<dbReference type="InterPro" id="IPR011109">
    <property type="entry name" value="DNA_bind_recombinase_dom"/>
</dbReference>
<comment type="caution">
    <text evidence="3">The sequence shown here is derived from an EMBL/GenBank/DDBJ whole genome shotgun (WGS) entry which is preliminary data.</text>
</comment>
<proteinExistence type="predicted"/>
<protein>
    <submittedName>
        <fullName evidence="3">Recombinase family protein</fullName>
    </submittedName>
</protein>
<dbReference type="SUPFAM" id="SSF53041">
    <property type="entry name" value="Resolvase-like"/>
    <property type="match status" value="1"/>
</dbReference>
<name>A0ABV7D7W5_9PROT</name>
<evidence type="ECO:0000313" key="4">
    <source>
        <dbReference type="Proteomes" id="UP001595444"/>
    </source>
</evidence>
<dbReference type="CDD" id="cd00338">
    <property type="entry name" value="Ser_Recombinase"/>
    <property type="match status" value="1"/>
</dbReference>
<reference evidence="4" key="1">
    <citation type="journal article" date="2019" name="Int. J. Syst. Evol. Microbiol.">
        <title>The Global Catalogue of Microorganisms (GCM) 10K type strain sequencing project: providing services to taxonomists for standard genome sequencing and annotation.</title>
        <authorList>
            <consortium name="The Broad Institute Genomics Platform"/>
            <consortium name="The Broad Institute Genome Sequencing Center for Infectious Disease"/>
            <person name="Wu L."/>
            <person name="Ma J."/>
        </authorList>
    </citation>
    <scope>NUCLEOTIDE SEQUENCE [LARGE SCALE GENOMIC DNA]</scope>
    <source>
        <strain evidence="4">KCTC 62164</strain>
    </source>
</reference>
<evidence type="ECO:0000313" key="3">
    <source>
        <dbReference type="EMBL" id="MFC3053282.1"/>
    </source>
</evidence>
<dbReference type="Pfam" id="PF00239">
    <property type="entry name" value="Resolvase"/>
    <property type="match status" value="1"/>
</dbReference>
<dbReference type="Pfam" id="PF07508">
    <property type="entry name" value="Recombinase"/>
    <property type="match status" value="1"/>
</dbReference>
<dbReference type="Gene3D" id="3.40.50.1390">
    <property type="entry name" value="Resolvase, N-terminal catalytic domain"/>
    <property type="match status" value="1"/>
</dbReference>
<gene>
    <name evidence="3" type="ORF">ACFOKA_15365</name>
</gene>
<dbReference type="EMBL" id="JBHRSL010000018">
    <property type="protein sequence ID" value="MFC3053282.1"/>
    <property type="molecule type" value="Genomic_DNA"/>
</dbReference>
<dbReference type="InterPro" id="IPR038109">
    <property type="entry name" value="DNA_bind_recomb_sf"/>
</dbReference>
<keyword evidence="4" id="KW-1185">Reference proteome</keyword>
<dbReference type="InterPro" id="IPR050639">
    <property type="entry name" value="SSR_resolvase"/>
</dbReference>
<dbReference type="Proteomes" id="UP001595444">
    <property type="component" value="Unassembled WGS sequence"/>
</dbReference>
<dbReference type="RefSeq" id="WP_380083349.1">
    <property type="nucleotide sequence ID" value="NZ_JBHRSL010000018.1"/>
</dbReference>
<dbReference type="PANTHER" id="PTHR30461:SF23">
    <property type="entry name" value="DNA RECOMBINASE-RELATED"/>
    <property type="match status" value="1"/>
</dbReference>
<dbReference type="PROSITE" id="PS51736">
    <property type="entry name" value="RECOMBINASES_3"/>
    <property type="match status" value="1"/>
</dbReference>
<dbReference type="InterPro" id="IPR036162">
    <property type="entry name" value="Resolvase-like_N_sf"/>
</dbReference>
<dbReference type="SMART" id="SM00857">
    <property type="entry name" value="Resolvase"/>
    <property type="match status" value="1"/>
</dbReference>
<evidence type="ECO:0000259" key="1">
    <source>
        <dbReference type="PROSITE" id="PS51736"/>
    </source>
</evidence>
<organism evidence="3 4">
    <name type="scientific">Kordiimonas pumila</name>
    <dbReference type="NCBI Taxonomy" id="2161677"/>
    <lineage>
        <taxon>Bacteria</taxon>
        <taxon>Pseudomonadati</taxon>
        <taxon>Pseudomonadota</taxon>
        <taxon>Alphaproteobacteria</taxon>
        <taxon>Kordiimonadales</taxon>
        <taxon>Kordiimonadaceae</taxon>
        <taxon>Kordiimonas</taxon>
    </lineage>
</organism>
<sequence>MPTTVKAKVLPLGGIINIRMTNHTLTIGGVKFCRVSSREQEETGYSLDAQDKVLSEYAEKNRIDIRKAFRISESASGKQERKTFSEMMTYVRRNRVRNIIVETTDRLTRNFADVPDIDKWVMGDERNQIHLVKEGCILHKNSKSHEWFMWRVKVATAEYYVRLLSENVKKGQKQKIAEGWLPSRPRLGYKSVGEKRHKKHVPHPAIARHIRSAFEYYNSGDYSLKRLEHLLYDAGLRGQNGGRLHASRIHRLLSDPFYCGFMRWKGQIYPGKHEPLVSKRLFDSVQKKLKRPTKTPYYVKHNPVFKGKIRCLHCDGLVTWYLKKGNFYGHCYNHGASRKCSHKTCMRQERVEEQLFPIFECIAPKNEAMLQYISAVQKDMRAEAQKGDEREHLRLEKLLVKARKSREKYYEAKINREVPAEYCDQKIAELNTEEAMLESSLANATTADEEKQEAQRLLYQLAFQVAEIYQRGTTEEKQDLLAILFTNFKQDGRKIIVEYTPAGAHLMKWMPRLNQHYELHKTRIKYDSNGEILSPYPVLLAWQCELRNLDWMEIFPVPEWTINLVRKMLRPE</sequence>
<evidence type="ECO:0000259" key="2">
    <source>
        <dbReference type="PROSITE" id="PS51737"/>
    </source>
</evidence>
<feature type="domain" description="Recombinase" evidence="2">
    <location>
        <begin position="186"/>
        <end position="295"/>
    </location>
</feature>
<accession>A0ABV7D7W5</accession>
<dbReference type="Gene3D" id="3.90.1750.20">
    <property type="entry name" value="Putative Large Serine Recombinase, Chain B, Domain 2"/>
    <property type="match status" value="1"/>
</dbReference>
<dbReference type="InterPro" id="IPR006119">
    <property type="entry name" value="Resolv_N"/>
</dbReference>